<evidence type="ECO:0000313" key="4">
    <source>
        <dbReference type="RefSeq" id="XP_010245985.1"/>
    </source>
</evidence>
<feature type="region of interest" description="Disordered" evidence="1">
    <location>
        <begin position="18"/>
        <end position="39"/>
    </location>
</feature>
<dbReference type="SMART" id="SM00751">
    <property type="entry name" value="BSD"/>
    <property type="match status" value="1"/>
</dbReference>
<name>A0A1U7YZA4_NELNU</name>
<dbReference type="PROSITE" id="PS50858">
    <property type="entry name" value="BSD"/>
    <property type="match status" value="1"/>
</dbReference>
<evidence type="ECO:0000259" key="2">
    <source>
        <dbReference type="PROSITE" id="PS50858"/>
    </source>
</evidence>
<dbReference type="GeneID" id="104589381"/>
<keyword evidence="3" id="KW-1185">Reference proteome</keyword>
<dbReference type="SUPFAM" id="SSF140383">
    <property type="entry name" value="BSD domain-like"/>
    <property type="match status" value="1"/>
</dbReference>
<sequence length="205" mass="23444">MDLGSWFRRSLWRKKNKSQISVSSPTHRENARKHGEQEEEQFGVTEQFRDFVKSFTLDTFKNFHIPDDQGTTTGDDCPTTSANVRKDLSEWQEQHATLVLSKVKEISQLRYVLCPRHLKETEFWRIYFILVKNYVAPYEKRAIQLAKLKRMGIEDRKSLETGACEVEMAEANREGIFSPSASLEHGLSSSLGDDEVTGAGGLTVK</sequence>
<feature type="domain" description="BSD" evidence="2">
    <location>
        <begin position="90"/>
        <end position="135"/>
    </location>
</feature>
<dbReference type="RefSeq" id="XP_010245985.1">
    <property type="nucleotide sequence ID" value="XM_010247683.2"/>
</dbReference>
<feature type="region of interest" description="Disordered" evidence="1">
    <location>
        <begin position="186"/>
        <end position="205"/>
    </location>
</feature>
<evidence type="ECO:0000313" key="3">
    <source>
        <dbReference type="Proteomes" id="UP000189703"/>
    </source>
</evidence>
<dbReference type="InParanoid" id="A0A1U7YZA4"/>
<dbReference type="InterPro" id="IPR005607">
    <property type="entry name" value="BSD_dom"/>
</dbReference>
<dbReference type="OMA" id="SHVLEYE"/>
<protein>
    <submittedName>
        <fullName evidence="4">Uncharacterized protein LOC104589381 isoform X1</fullName>
    </submittedName>
</protein>
<dbReference type="Pfam" id="PF03909">
    <property type="entry name" value="BSD"/>
    <property type="match status" value="1"/>
</dbReference>
<feature type="compositionally biased region" description="Basic and acidic residues" evidence="1">
    <location>
        <begin position="26"/>
        <end position="36"/>
    </location>
</feature>
<dbReference type="Proteomes" id="UP000189703">
    <property type="component" value="Unplaced"/>
</dbReference>
<organism evidence="3 4">
    <name type="scientific">Nelumbo nucifera</name>
    <name type="common">Sacred lotus</name>
    <dbReference type="NCBI Taxonomy" id="4432"/>
    <lineage>
        <taxon>Eukaryota</taxon>
        <taxon>Viridiplantae</taxon>
        <taxon>Streptophyta</taxon>
        <taxon>Embryophyta</taxon>
        <taxon>Tracheophyta</taxon>
        <taxon>Spermatophyta</taxon>
        <taxon>Magnoliopsida</taxon>
        <taxon>Proteales</taxon>
        <taxon>Nelumbonaceae</taxon>
        <taxon>Nelumbo</taxon>
    </lineage>
</organism>
<dbReference type="Gene3D" id="1.10.3970.10">
    <property type="entry name" value="BSD domain"/>
    <property type="match status" value="1"/>
</dbReference>
<dbReference type="AlphaFoldDB" id="A0A1U7YZA4"/>
<dbReference type="OrthoDB" id="47923at2759"/>
<proteinExistence type="predicted"/>
<dbReference type="PANTHER" id="PTHR31923">
    <property type="entry name" value="BSD DOMAIN-CONTAINING PROTEIN"/>
    <property type="match status" value="1"/>
</dbReference>
<gene>
    <name evidence="4" type="primary">LOC104589381</name>
</gene>
<reference evidence="4" key="1">
    <citation type="submission" date="2025-08" db="UniProtKB">
        <authorList>
            <consortium name="RefSeq"/>
        </authorList>
    </citation>
    <scope>IDENTIFICATION</scope>
</reference>
<dbReference type="KEGG" id="nnu:104589381"/>
<dbReference type="eggNOG" id="ENOG502S1I1">
    <property type="taxonomic scope" value="Eukaryota"/>
</dbReference>
<dbReference type="FunCoup" id="A0A1U7YZA4">
    <property type="interactions" value="988"/>
</dbReference>
<dbReference type="InterPro" id="IPR035925">
    <property type="entry name" value="BSD_dom_sf"/>
</dbReference>
<accession>A0A1U7YZA4</accession>
<dbReference type="PANTHER" id="PTHR31923:SF3">
    <property type="entry name" value="BSD DOMAIN-CONTAINING PROTEIN"/>
    <property type="match status" value="1"/>
</dbReference>
<evidence type="ECO:0000256" key="1">
    <source>
        <dbReference type="SAM" id="MobiDB-lite"/>
    </source>
</evidence>